<evidence type="ECO:0000313" key="2">
    <source>
        <dbReference type="Proteomes" id="UP000054217"/>
    </source>
</evidence>
<keyword evidence="2" id="KW-1185">Reference proteome</keyword>
<dbReference type="HOGENOM" id="CLU_3093124_0_0_1"/>
<reference evidence="1 2" key="1">
    <citation type="submission" date="2014-04" db="EMBL/GenBank/DDBJ databases">
        <authorList>
            <consortium name="DOE Joint Genome Institute"/>
            <person name="Kuo A."/>
            <person name="Kohler A."/>
            <person name="Costa M.D."/>
            <person name="Nagy L.G."/>
            <person name="Floudas D."/>
            <person name="Copeland A."/>
            <person name="Barry K.W."/>
            <person name="Cichocki N."/>
            <person name="Veneault-Fourrey C."/>
            <person name="LaButti K."/>
            <person name="Lindquist E.A."/>
            <person name="Lipzen A."/>
            <person name="Lundell T."/>
            <person name="Morin E."/>
            <person name="Murat C."/>
            <person name="Sun H."/>
            <person name="Tunlid A."/>
            <person name="Henrissat B."/>
            <person name="Grigoriev I.V."/>
            <person name="Hibbett D.S."/>
            <person name="Martin F."/>
            <person name="Nordberg H.P."/>
            <person name="Cantor M.N."/>
            <person name="Hua S.X."/>
        </authorList>
    </citation>
    <scope>NUCLEOTIDE SEQUENCE [LARGE SCALE GENOMIC DNA]</scope>
    <source>
        <strain evidence="1 2">Marx 270</strain>
    </source>
</reference>
<evidence type="ECO:0000313" key="1">
    <source>
        <dbReference type="EMBL" id="KIO00789.1"/>
    </source>
</evidence>
<name>A0A0C3P0E3_PISTI</name>
<feature type="non-terminal residue" evidence="1">
    <location>
        <position position="52"/>
    </location>
</feature>
<reference evidence="2" key="2">
    <citation type="submission" date="2015-01" db="EMBL/GenBank/DDBJ databases">
        <title>Evolutionary Origins and Diversification of the Mycorrhizal Mutualists.</title>
        <authorList>
            <consortium name="DOE Joint Genome Institute"/>
            <consortium name="Mycorrhizal Genomics Consortium"/>
            <person name="Kohler A."/>
            <person name="Kuo A."/>
            <person name="Nagy L.G."/>
            <person name="Floudas D."/>
            <person name="Copeland A."/>
            <person name="Barry K.W."/>
            <person name="Cichocki N."/>
            <person name="Veneault-Fourrey C."/>
            <person name="LaButti K."/>
            <person name="Lindquist E.A."/>
            <person name="Lipzen A."/>
            <person name="Lundell T."/>
            <person name="Morin E."/>
            <person name="Murat C."/>
            <person name="Riley R."/>
            <person name="Ohm R."/>
            <person name="Sun H."/>
            <person name="Tunlid A."/>
            <person name="Henrissat B."/>
            <person name="Grigoriev I.V."/>
            <person name="Hibbett D.S."/>
            <person name="Martin F."/>
        </authorList>
    </citation>
    <scope>NUCLEOTIDE SEQUENCE [LARGE SCALE GENOMIC DNA]</scope>
    <source>
        <strain evidence="2">Marx 270</strain>
    </source>
</reference>
<dbReference type="EMBL" id="KN831993">
    <property type="protein sequence ID" value="KIO00789.1"/>
    <property type="molecule type" value="Genomic_DNA"/>
</dbReference>
<proteinExistence type="predicted"/>
<dbReference type="AlphaFoldDB" id="A0A0C3P0E3"/>
<accession>A0A0C3P0E3</accession>
<dbReference type="Proteomes" id="UP000054217">
    <property type="component" value="Unassembled WGS sequence"/>
</dbReference>
<sequence>MVISDHANDMEPIRGFSDRDEYRLGLPREERFHAQQNWSRGRVGVNTAERYL</sequence>
<organism evidence="1 2">
    <name type="scientific">Pisolithus tinctorius Marx 270</name>
    <dbReference type="NCBI Taxonomy" id="870435"/>
    <lineage>
        <taxon>Eukaryota</taxon>
        <taxon>Fungi</taxon>
        <taxon>Dikarya</taxon>
        <taxon>Basidiomycota</taxon>
        <taxon>Agaricomycotina</taxon>
        <taxon>Agaricomycetes</taxon>
        <taxon>Agaricomycetidae</taxon>
        <taxon>Boletales</taxon>
        <taxon>Sclerodermatineae</taxon>
        <taxon>Pisolithaceae</taxon>
        <taxon>Pisolithus</taxon>
    </lineage>
</organism>
<dbReference type="InParanoid" id="A0A0C3P0E3"/>
<gene>
    <name evidence="1" type="ORF">M404DRAFT_1003497</name>
</gene>
<protein>
    <submittedName>
        <fullName evidence="1">Uncharacterized protein</fullName>
    </submittedName>
</protein>